<evidence type="ECO:0000256" key="1">
    <source>
        <dbReference type="SAM" id="Phobius"/>
    </source>
</evidence>
<comment type="caution">
    <text evidence="2">The sequence shown here is derived from an EMBL/GenBank/DDBJ whole genome shotgun (WGS) entry which is preliminary data.</text>
</comment>
<gene>
    <name evidence="2" type="ORF">CYNAS_LOCUS9198</name>
</gene>
<protein>
    <submittedName>
        <fullName evidence="2">Uncharacterized protein</fullName>
    </submittedName>
</protein>
<dbReference type="Proteomes" id="UP001176961">
    <property type="component" value="Unassembled WGS sequence"/>
</dbReference>
<feature type="non-terminal residue" evidence="2">
    <location>
        <position position="135"/>
    </location>
</feature>
<dbReference type="EMBL" id="CATQJL010000223">
    <property type="protein sequence ID" value="CAJ0597215.1"/>
    <property type="molecule type" value="Genomic_DNA"/>
</dbReference>
<reference evidence="2" key="1">
    <citation type="submission" date="2023-07" db="EMBL/GenBank/DDBJ databases">
        <authorList>
            <consortium name="CYATHOMIX"/>
        </authorList>
    </citation>
    <scope>NUCLEOTIDE SEQUENCE</scope>
    <source>
        <strain evidence="2">N/A</strain>
    </source>
</reference>
<evidence type="ECO:0000313" key="3">
    <source>
        <dbReference type="Proteomes" id="UP001176961"/>
    </source>
</evidence>
<keyword evidence="1" id="KW-1133">Transmembrane helix</keyword>
<keyword evidence="1" id="KW-0812">Transmembrane</keyword>
<name>A0AA36M454_CYLNA</name>
<evidence type="ECO:0000313" key="2">
    <source>
        <dbReference type="EMBL" id="CAJ0597215.1"/>
    </source>
</evidence>
<accession>A0AA36M454</accession>
<dbReference type="AlphaFoldDB" id="A0AA36M454"/>
<keyword evidence="1" id="KW-0472">Membrane</keyword>
<sequence length="135" mass="15993">RCVFSTSPPSCRTRSSSSKRTAETDFCSLSITHTLRTIRLLQRATIHQMFFQTEGNRALFHYIIGITSFVVLLLFCCTLQCFVCRRLRRKRRYDENFEPLHYPSSTLQFVRFSHNRREQQKMNATTFDIPCNDQK</sequence>
<proteinExistence type="predicted"/>
<keyword evidence="3" id="KW-1185">Reference proteome</keyword>
<feature type="transmembrane region" description="Helical" evidence="1">
    <location>
        <begin position="59"/>
        <end position="83"/>
    </location>
</feature>
<organism evidence="2 3">
    <name type="scientific">Cylicocyclus nassatus</name>
    <name type="common">Nematode worm</name>
    <dbReference type="NCBI Taxonomy" id="53992"/>
    <lineage>
        <taxon>Eukaryota</taxon>
        <taxon>Metazoa</taxon>
        <taxon>Ecdysozoa</taxon>
        <taxon>Nematoda</taxon>
        <taxon>Chromadorea</taxon>
        <taxon>Rhabditida</taxon>
        <taxon>Rhabditina</taxon>
        <taxon>Rhabditomorpha</taxon>
        <taxon>Strongyloidea</taxon>
        <taxon>Strongylidae</taxon>
        <taxon>Cylicocyclus</taxon>
    </lineage>
</organism>